<sequence>MSDATPYDDHPVRPYVLTNGRVHPSRNVLRPETLLRNAGQPTPMSANRQQRTLLDLCQGVLSLAEAAVYLGQPVSLVAVIASDLVDSGHLVIHSAAPRSDVPHRAILEKVLDGLYQL</sequence>
<accession>A0ABW3FRW9</accession>
<dbReference type="PANTHER" id="PTHR36221:SF1">
    <property type="entry name" value="DUF742 DOMAIN-CONTAINING PROTEIN"/>
    <property type="match status" value="1"/>
</dbReference>
<dbReference type="EMBL" id="JBHTIW010000012">
    <property type="protein sequence ID" value="MFD0921309.1"/>
    <property type="molecule type" value="Genomic_DNA"/>
</dbReference>
<protein>
    <submittedName>
        <fullName evidence="1">DUF742 domain-containing protein</fullName>
    </submittedName>
</protein>
<dbReference type="InterPro" id="IPR007995">
    <property type="entry name" value="DUF742"/>
</dbReference>
<evidence type="ECO:0000313" key="2">
    <source>
        <dbReference type="Proteomes" id="UP001597018"/>
    </source>
</evidence>
<evidence type="ECO:0000313" key="1">
    <source>
        <dbReference type="EMBL" id="MFD0921309.1"/>
    </source>
</evidence>
<dbReference type="Pfam" id="PF05331">
    <property type="entry name" value="DUF742"/>
    <property type="match status" value="1"/>
</dbReference>
<gene>
    <name evidence="1" type="ORF">ACFQ16_16295</name>
</gene>
<dbReference type="PANTHER" id="PTHR36221">
    <property type="entry name" value="DUF742 DOMAIN-CONTAINING PROTEIN"/>
    <property type="match status" value="1"/>
</dbReference>
<reference evidence="2" key="1">
    <citation type="journal article" date="2019" name="Int. J. Syst. Evol. Microbiol.">
        <title>The Global Catalogue of Microorganisms (GCM) 10K type strain sequencing project: providing services to taxonomists for standard genome sequencing and annotation.</title>
        <authorList>
            <consortium name="The Broad Institute Genomics Platform"/>
            <consortium name="The Broad Institute Genome Sequencing Center for Infectious Disease"/>
            <person name="Wu L."/>
            <person name="Ma J."/>
        </authorList>
    </citation>
    <scope>NUCLEOTIDE SEQUENCE [LARGE SCALE GENOMIC DNA]</scope>
    <source>
        <strain evidence="2">CCUG 56401</strain>
    </source>
</reference>
<proteinExistence type="predicted"/>
<comment type="caution">
    <text evidence="1">The sequence shown here is derived from an EMBL/GenBank/DDBJ whole genome shotgun (WGS) entry which is preliminary data.</text>
</comment>
<keyword evidence="2" id="KW-1185">Reference proteome</keyword>
<dbReference type="RefSeq" id="WP_263253102.1">
    <property type="nucleotide sequence ID" value="NZ_BAABLT010000010.1"/>
</dbReference>
<organism evidence="1 2">
    <name type="scientific">Saccharopolyspora rosea</name>
    <dbReference type="NCBI Taxonomy" id="524884"/>
    <lineage>
        <taxon>Bacteria</taxon>
        <taxon>Bacillati</taxon>
        <taxon>Actinomycetota</taxon>
        <taxon>Actinomycetes</taxon>
        <taxon>Pseudonocardiales</taxon>
        <taxon>Pseudonocardiaceae</taxon>
        <taxon>Saccharopolyspora</taxon>
    </lineage>
</organism>
<dbReference type="Proteomes" id="UP001597018">
    <property type="component" value="Unassembled WGS sequence"/>
</dbReference>
<name>A0ABW3FRW9_9PSEU</name>